<comment type="caution">
    <text evidence="4">The sequence shown here is derived from an EMBL/GenBank/DDBJ whole genome shotgun (WGS) entry which is preliminary data.</text>
</comment>
<protein>
    <submittedName>
        <fullName evidence="4">Uncharacterized protein</fullName>
    </submittedName>
</protein>
<evidence type="ECO:0000313" key="7">
    <source>
        <dbReference type="Proteomes" id="UP000477951"/>
    </source>
</evidence>
<dbReference type="EMBL" id="WPHU01000006">
    <property type="protein sequence ID" value="MVA57476.1"/>
    <property type="molecule type" value="Genomic_DNA"/>
</dbReference>
<feature type="chain" id="PRO_5013474130" evidence="1">
    <location>
        <begin position="24"/>
        <end position="167"/>
    </location>
</feature>
<dbReference type="InterPro" id="IPR010642">
    <property type="entry name" value="Invasion_prot_B"/>
</dbReference>
<dbReference type="OrthoDB" id="9806572at2"/>
<dbReference type="EMBL" id="WPHR01000001">
    <property type="protein sequence ID" value="MUZ71139.1"/>
    <property type="molecule type" value="Genomic_DNA"/>
</dbReference>
<accession>A0A109CP60</accession>
<dbReference type="GeneID" id="60681880"/>
<evidence type="ECO:0000313" key="2">
    <source>
        <dbReference type="EMBL" id="KAA3532009.1"/>
    </source>
</evidence>
<evidence type="ECO:0000313" key="6">
    <source>
        <dbReference type="Proteomes" id="UP000440716"/>
    </source>
</evidence>
<evidence type="ECO:0000313" key="3">
    <source>
        <dbReference type="EMBL" id="MUZ71139.1"/>
    </source>
</evidence>
<dbReference type="Gene3D" id="2.60.40.1880">
    <property type="entry name" value="Invasion associated locus B (IalB) protein"/>
    <property type="match status" value="1"/>
</dbReference>
<dbReference type="EMBL" id="QUSG01000001">
    <property type="protein sequence ID" value="KAA3532009.1"/>
    <property type="molecule type" value="Genomic_DNA"/>
</dbReference>
<dbReference type="Proteomes" id="UP000440716">
    <property type="component" value="Unassembled WGS sequence"/>
</dbReference>
<dbReference type="InterPro" id="IPR038696">
    <property type="entry name" value="IalB_sf"/>
</dbReference>
<keyword evidence="1" id="KW-0732">Signal</keyword>
<dbReference type="AlphaFoldDB" id="A0A109CP60"/>
<dbReference type="Proteomes" id="UP000436911">
    <property type="component" value="Unassembled WGS sequence"/>
</dbReference>
<evidence type="ECO:0000313" key="5">
    <source>
        <dbReference type="Proteomes" id="UP000436911"/>
    </source>
</evidence>
<reference evidence="6 7" key="2">
    <citation type="submission" date="2019-12" db="EMBL/GenBank/DDBJ databases">
        <title>Whole-genome sequencing of Allorhizobium vitis.</title>
        <authorList>
            <person name="Gan H.M."/>
            <person name="Szegedi E."/>
            <person name="Burr T."/>
            <person name="Savka M.A."/>
        </authorList>
    </citation>
    <scope>NUCLEOTIDE SEQUENCE [LARGE SCALE GENOMIC DNA]</scope>
    <source>
        <strain evidence="4 6">CG415</strain>
        <strain evidence="3 7">CG516</strain>
    </source>
</reference>
<proteinExistence type="predicted"/>
<dbReference type="RefSeq" id="WP_060719050.1">
    <property type="nucleotide sequence ID" value="NZ_CP055265.1"/>
</dbReference>
<feature type="signal peptide" evidence="1">
    <location>
        <begin position="1"/>
        <end position="23"/>
    </location>
</feature>
<evidence type="ECO:0000256" key="1">
    <source>
        <dbReference type="SAM" id="SignalP"/>
    </source>
</evidence>
<organism evidence="4 6">
    <name type="scientific">Agrobacterium vitis</name>
    <name type="common">Rhizobium vitis</name>
    <dbReference type="NCBI Taxonomy" id="373"/>
    <lineage>
        <taxon>Bacteria</taxon>
        <taxon>Pseudomonadati</taxon>
        <taxon>Pseudomonadota</taxon>
        <taxon>Alphaproteobacteria</taxon>
        <taxon>Hyphomicrobiales</taxon>
        <taxon>Rhizobiaceae</taxon>
        <taxon>Rhizobium/Agrobacterium group</taxon>
        <taxon>Agrobacterium</taxon>
    </lineage>
</organism>
<dbReference type="Pfam" id="PF06776">
    <property type="entry name" value="IalB"/>
    <property type="match status" value="1"/>
</dbReference>
<reference evidence="2 5" key="1">
    <citation type="submission" date="2018-08" db="EMBL/GenBank/DDBJ databases">
        <title>Genome sequencing of Agrobacterium vitis strain ICMP 10754.</title>
        <authorList>
            <person name="Visnovsky S.B."/>
            <person name="Pitman A.R."/>
        </authorList>
    </citation>
    <scope>NUCLEOTIDE SEQUENCE [LARGE SCALE GENOMIC DNA]</scope>
    <source>
        <strain evidence="2 5">ICMP 10754</strain>
    </source>
</reference>
<evidence type="ECO:0000313" key="4">
    <source>
        <dbReference type="EMBL" id="MVA57476.1"/>
    </source>
</evidence>
<name>A0A109CP60_AGRVI</name>
<gene>
    <name evidence="2" type="ORF">DXT89_01150</name>
    <name evidence="4" type="ORF">GOZ88_15345</name>
    <name evidence="3" type="ORF">GOZ90_00480</name>
</gene>
<sequence>MSSLQTVALMLAILGFSASFASAAPRMVKQFDHWGLFSYKDGGKTVCYVLSVPSKEDPVGIDHGKNFFLIAPKKTGGVNYYPQAVMGYNVAQGSTIDVNVDDKTFQMAPKANVGWTRLEADDAKVIAAMKQGRRMTVKTTSKRGTHTTYTYSLQGVSAALKQAQACR</sequence>
<dbReference type="Proteomes" id="UP000477951">
    <property type="component" value="Unassembled WGS sequence"/>
</dbReference>